<comment type="cofactor">
    <cofactor evidence="9">
        <name>corrinoid</name>
        <dbReference type="ChEBI" id="CHEBI:33913"/>
    </cofactor>
</comment>
<evidence type="ECO:0000256" key="9">
    <source>
        <dbReference type="ARBA" id="ARBA00029374"/>
    </source>
</evidence>
<evidence type="ECO:0000256" key="8">
    <source>
        <dbReference type="ARBA" id="ARBA00023136"/>
    </source>
</evidence>
<dbReference type="EMBL" id="CP146612">
    <property type="protein sequence ID" value="WWX24749.1"/>
    <property type="molecule type" value="Genomic_DNA"/>
</dbReference>
<proteinExistence type="predicted"/>
<protein>
    <submittedName>
        <fullName evidence="11">Reductive dehalogenase</fullName>
    </submittedName>
</protein>
<evidence type="ECO:0000256" key="3">
    <source>
        <dbReference type="ARBA" id="ARBA00022485"/>
    </source>
</evidence>
<dbReference type="PROSITE" id="PS51318">
    <property type="entry name" value="TAT"/>
    <property type="match status" value="1"/>
</dbReference>
<comment type="subcellular location">
    <subcellularLocation>
        <location evidence="1">Cell membrane</location>
    </subcellularLocation>
</comment>
<dbReference type="NCBIfam" id="TIGR02486">
    <property type="entry name" value="RDH"/>
    <property type="match status" value="1"/>
</dbReference>
<feature type="domain" description="4Fe-4S ferredoxin-type" evidence="10">
    <location>
        <begin position="302"/>
        <end position="334"/>
    </location>
</feature>
<reference evidence="11 12" key="1">
    <citation type="submission" date="2024-03" db="EMBL/GenBank/DDBJ databases">
        <title>A Dehalogenimonas Isolated from Estuarine Sediments Dihaloeliminates Chlorinated Alkanes.</title>
        <authorList>
            <person name="Yang Y."/>
            <person name="Wang H."/>
        </authorList>
    </citation>
    <scope>NUCLEOTIDE SEQUENCE [LARGE SCALE GENOMIC DNA]</scope>
    <source>
        <strain evidence="11 12">W</strain>
    </source>
</reference>
<dbReference type="Proteomes" id="UP001375370">
    <property type="component" value="Chromosome"/>
</dbReference>
<keyword evidence="5" id="KW-0732">Signal</keyword>
<keyword evidence="6" id="KW-0408">Iron</keyword>
<accession>A0ABZ2J686</accession>
<keyword evidence="8" id="KW-0472">Membrane</keyword>
<keyword evidence="2" id="KW-1003">Cell membrane</keyword>
<dbReference type="InterPro" id="IPR019546">
    <property type="entry name" value="TAT_signal_bac_arc"/>
</dbReference>
<dbReference type="NCBIfam" id="TIGR01409">
    <property type="entry name" value="TAT_signal_seq"/>
    <property type="match status" value="1"/>
</dbReference>
<evidence type="ECO:0000256" key="6">
    <source>
        <dbReference type="ARBA" id="ARBA00023004"/>
    </source>
</evidence>
<dbReference type="RefSeq" id="WP_338736866.1">
    <property type="nucleotide sequence ID" value="NZ_CP146612.1"/>
</dbReference>
<evidence type="ECO:0000259" key="10">
    <source>
        <dbReference type="PROSITE" id="PS51379"/>
    </source>
</evidence>
<dbReference type="InterPro" id="IPR017896">
    <property type="entry name" value="4Fe4S_Fe-S-bd"/>
</dbReference>
<name>A0ABZ2J686_9CHLR</name>
<evidence type="ECO:0000256" key="4">
    <source>
        <dbReference type="ARBA" id="ARBA00022723"/>
    </source>
</evidence>
<evidence type="ECO:0000313" key="11">
    <source>
        <dbReference type="EMBL" id="WWX24749.1"/>
    </source>
</evidence>
<organism evidence="11 12">
    <name type="scientific">Candidatus Dehalogenimonas loeffleri</name>
    <dbReference type="NCBI Taxonomy" id="3127115"/>
    <lineage>
        <taxon>Bacteria</taxon>
        <taxon>Bacillati</taxon>
        <taxon>Chloroflexota</taxon>
        <taxon>Dehalococcoidia</taxon>
        <taxon>Dehalococcoidales</taxon>
        <taxon>Dehalococcoidaceae</taxon>
        <taxon>Dehalogenimonas</taxon>
    </lineage>
</organism>
<dbReference type="InterPro" id="IPR012832">
    <property type="entry name" value="RDH"/>
</dbReference>
<evidence type="ECO:0000313" key="12">
    <source>
        <dbReference type="Proteomes" id="UP001375370"/>
    </source>
</evidence>
<dbReference type="PROSITE" id="PS51379">
    <property type="entry name" value="4FE4S_FER_2"/>
    <property type="match status" value="1"/>
</dbReference>
<keyword evidence="7" id="KW-0411">Iron-sulfur</keyword>
<keyword evidence="4" id="KW-0479">Metal-binding</keyword>
<evidence type="ECO:0000256" key="1">
    <source>
        <dbReference type="ARBA" id="ARBA00004236"/>
    </source>
</evidence>
<dbReference type="InterPro" id="IPR006311">
    <property type="entry name" value="TAT_signal"/>
</dbReference>
<evidence type="ECO:0000256" key="7">
    <source>
        <dbReference type="ARBA" id="ARBA00023014"/>
    </source>
</evidence>
<sequence length="454" mass="50259">MPRFHATISRRDFMKGLGLTGATLGAAGLVAPQFHDLDEVMAASTTEWKKPWWVKDRDFENPTMEIDWDVLTRFDRSGKFGAGKSAEWDNGVQEMYAMVDGMYGTRDTAELNKKWAQEKVAGMTLRDQGLKNATASINNGARSGYTGLGPDDLGVAKWQGTPEENLHMMRVASRFFGSISQGVWELNSKTERAMWAELNLPTDTRNAFVLAVRHPQLAMRTAPGMVTNPYGYILSTNAMAQTQQFVKNMGYKVNNLSCGAGVNTLLSGIGEISRTGINCIMPQHGNVLRRSDSFLTDFDLAPTPPIDAGISRFCKTCKKCADTCVPQAISFADEPSWEVGQPYLVTGIKHYDFLYPKCNTYKSNWAPGYCGVCLANCPFTSILNDGGMIHTVIKSVSSTTPLFNGFFRNMDDFMGYGQNRGGVDAHSRDNYVDQFWGTVGPEFGFLTHTGYYPH</sequence>
<evidence type="ECO:0000256" key="5">
    <source>
        <dbReference type="ARBA" id="ARBA00022729"/>
    </source>
</evidence>
<dbReference type="SUPFAM" id="SSF54862">
    <property type="entry name" value="4Fe-4S ferredoxins"/>
    <property type="match status" value="1"/>
</dbReference>
<keyword evidence="3" id="KW-0004">4Fe-4S</keyword>
<evidence type="ECO:0000256" key="2">
    <source>
        <dbReference type="ARBA" id="ARBA00022475"/>
    </source>
</evidence>
<gene>
    <name evidence="11" type="ORF">V8247_05635</name>
</gene>
<keyword evidence="12" id="KW-1185">Reference proteome</keyword>